<dbReference type="Proteomes" id="UP000078576">
    <property type="component" value="Unassembled WGS sequence"/>
</dbReference>
<organism evidence="1 2">
    <name type="scientific">Cytospora mali</name>
    <name type="common">Apple Valsa canker fungus</name>
    <name type="synonym">Valsa mali</name>
    <dbReference type="NCBI Taxonomy" id="578113"/>
    <lineage>
        <taxon>Eukaryota</taxon>
        <taxon>Fungi</taxon>
        <taxon>Dikarya</taxon>
        <taxon>Ascomycota</taxon>
        <taxon>Pezizomycotina</taxon>
        <taxon>Sordariomycetes</taxon>
        <taxon>Sordariomycetidae</taxon>
        <taxon>Diaporthales</taxon>
        <taxon>Cytosporaceae</taxon>
        <taxon>Cytospora</taxon>
    </lineage>
</organism>
<keyword evidence="2" id="KW-1185">Reference proteome</keyword>
<gene>
    <name evidence="1" type="ORF">VP1G_11060</name>
</gene>
<sequence>MFCSGQPVYKPIISEIIEVIALVYKLRQREKIMLFREEIKFNAFSGLLLDSVYYIDNNTTA</sequence>
<name>A0A194V3N6_CYTMA</name>
<proteinExistence type="predicted"/>
<protein>
    <submittedName>
        <fullName evidence="1">Uncharacterized protein</fullName>
    </submittedName>
</protein>
<reference evidence="2" key="1">
    <citation type="submission" date="2014-12" db="EMBL/GenBank/DDBJ databases">
        <title>Genome Sequence of Valsa Canker Pathogens Uncovers a Specific Adaption of Colonization on Woody Bark.</title>
        <authorList>
            <person name="Yin Z."/>
            <person name="Liu H."/>
            <person name="Gao X."/>
            <person name="Li Z."/>
            <person name="Song N."/>
            <person name="Ke X."/>
            <person name="Dai Q."/>
            <person name="Wu Y."/>
            <person name="Sun Y."/>
            <person name="Xu J.-R."/>
            <person name="Kang Z.K."/>
            <person name="Wang L."/>
            <person name="Huang L."/>
        </authorList>
    </citation>
    <scope>NUCLEOTIDE SEQUENCE [LARGE SCALE GENOMIC DNA]</scope>
    <source>
        <strain evidence="2">SXYL134</strain>
    </source>
</reference>
<evidence type="ECO:0000313" key="2">
    <source>
        <dbReference type="Proteomes" id="UP000078576"/>
    </source>
</evidence>
<accession>A0A194V3N6</accession>
<evidence type="ECO:0000313" key="1">
    <source>
        <dbReference type="EMBL" id="KUI58519.1"/>
    </source>
</evidence>
<dbReference type="AlphaFoldDB" id="A0A194V3N6"/>
<dbReference type="EMBL" id="KN714714">
    <property type="protein sequence ID" value="KUI58519.1"/>
    <property type="molecule type" value="Genomic_DNA"/>
</dbReference>